<evidence type="ECO:0000313" key="2">
    <source>
        <dbReference type="EMBL" id="MBT2134823.1"/>
    </source>
</evidence>
<keyword evidence="3" id="KW-1185">Reference proteome</keyword>
<feature type="chain" id="PRO_5045285239" description="Lipoprotein" evidence="1">
    <location>
        <begin position="25"/>
        <end position="248"/>
    </location>
</feature>
<dbReference type="EMBL" id="JAHFVK010000002">
    <property type="protein sequence ID" value="MBT2134823.1"/>
    <property type="molecule type" value="Genomic_DNA"/>
</dbReference>
<dbReference type="Proteomes" id="UP000811255">
    <property type="component" value="Unassembled WGS sequence"/>
</dbReference>
<sequence>MKLVRSMTASLGLLVGLAAIPAAACTPRAGYEVPTNLELVRDAEAIVLAQVVGGSMDAANPEGSTITVRPVATLKGDVPPGDITLRGMLLAGDVGRESSMLSNPYEFEAAHPVSYWGACIRYVFPEGTTALFFLKRGEGGAWAPAGGPFSRWAEDVPGEDAPWVELSRLYIRAASLPDADRVALLESERDSQRSRRGDPLAQLVAADIDRVLKPQTASSGLFEDSAQTENTVAAALEKMRKAAIEAGN</sequence>
<reference evidence="2 3" key="1">
    <citation type="submission" date="2021-05" db="EMBL/GenBank/DDBJ databases">
        <title>Croceibacterium sp. LX-88 genome sequence.</title>
        <authorList>
            <person name="Luo X."/>
        </authorList>
    </citation>
    <scope>NUCLEOTIDE SEQUENCE [LARGE SCALE GENOMIC DNA]</scope>
    <source>
        <strain evidence="2 3">LX-88</strain>
    </source>
</reference>
<evidence type="ECO:0008006" key="4">
    <source>
        <dbReference type="Google" id="ProtNLM"/>
    </source>
</evidence>
<evidence type="ECO:0000256" key="1">
    <source>
        <dbReference type="SAM" id="SignalP"/>
    </source>
</evidence>
<gene>
    <name evidence="2" type="ORF">KK137_10795</name>
</gene>
<comment type="caution">
    <text evidence="2">The sequence shown here is derived from an EMBL/GenBank/DDBJ whole genome shotgun (WGS) entry which is preliminary data.</text>
</comment>
<feature type="signal peptide" evidence="1">
    <location>
        <begin position="1"/>
        <end position="24"/>
    </location>
</feature>
<organism evidence="2 3">
    <name type="scientific">Croceibacterium selenioxidans</name>
    <dbReference type="NCBI Taxonomy" id="2838833"/>
    <lineage>
        <taxon>Bacteria</taxon>
        <taxon>Pseudomonadati</taxon>
        <taxon>Pseudomonadota</taxon>
        <taxon>Alphaproteobacteria</taxon>
        <taxon>Sphingomonadales</taxon>
        <taxon>Erythrobacteraceae</taxon>
        <taxon>Croceibacterium</taxon>
    </lineage>
</organism>
<dbReference type="RefSeq" id="WP_214536438.1">
    <property type="nucleotide sequence ID" value="NZ_JAHFVK010000002.1"/>
</dbReference>
<evidence type="ECO:0000313" key="3">
    <source>
        <dbReference type="Proteomes" id="UP000811255"/>
    </source>
</evidence>
<keyword evidence="1" id="KW-0732">Signal</keyword>
<accession>A0ABS5W4Z7</accession>
<proteinExistence type="predicted"/>
<name>A0ABS5W4Z7_9SPHN</name>
<protein>
    <recommendedName>
        <fullName evidence="4">Lipoprotein</fullName>
    </recommendedName>
</protein>